<accession>A0A346FC59</accession>
<sequence length="109" mass="11742">MSVTFYADGTDLDVNMSNRNAALVADALGIDLDADGWCGSATADDFMGRVVMALALAPSDEGMPSYEHVGPGARMVEGARRPGYLQERLRELHELAEWAVAHSAEVVWC</sequence>
<reference evidence="2" key="1">
    <citation type="submission" date="2018-07" db="EMBL/GenBank/DDBJ databases">
        <authorList>
            <person name="Quirk P.G."/>
            <person name="Krulwich T.A."/>
        </authorList>
    </citation>
    <scope>NUCLEOTIDE SEQUENCE [LARGE SCALE GENOMIC DNA]</scope>
</reference>
<protein>
    <submittedName>
        <fullName evidence="1">Uncharacterized protein</fullName>
    </submittedName>
</protein>
<dbReference type="EMBL" id="MH632120">
    <property type="protein sequence ID" value="AXN53284.1"/>
    <property type="molecule type" value="Genomic_DNA"/>
</dbReference>
<dbReference type="Proteomes" id="UP000259812">
    <property type="component" value="Genome"/>
</dbReference>
<proteinExistence type="predicted"/>
<organism evidence="1 2">
    <name type="scientific">Mycobacterium phage Thonko</name>
    <dbReference type="NCBI Taxonomy" id="2282910"/>
    <lineage>
        <taxon>Viruses</taxon>
        <taxon>Duplodnaviria</taxon>
        <taxon>Heunggongvirae</taxon>
        <taxon>Uroviricota</taxon>
        <taxon>Caudoviricetes</taxon>
        <taxon>Bclasvirinae</taxon>
        <taxon>Thonkovirus</taxon>
        <taxon>Thonkovirus thonko</taxon>
    </lineage>
</organism>
<dbReference type="KEGG" id="vg:60320767"/>
<evidence type="ECO:0000313" key="2">
    <source>
        <dbReference type="Proteomes" id="UP000259812"/>
    </source>
</evidence>
<name>A0A346FC59_9CAUD</name>
<keyword evidence="2" id="KW-1185">Reference proteome</keyword>
<dbReference type="GeneID" id="60320767"/>
<gene>
    <name evidence="1" type="primary">12</name>
    <name evidence="1" type="ORF">PBI_THONKO_12</name>
</gene>
<evidence type="ECO:0000313" key="1">
    <source>
        <dbReference type="EMBL" id="AXN53284.1"/>
    </source>
</evidence>
<dbReference type="RefSeq" id="YP_009949363.1">
    <property type="nucleotide sequence ID" value="NC_051580.1"/>
</dbReference>